<sequence>MFSSEVSVCSVAALPSCCSTGVSVSVCALEMSAEEVPCCAAFSGCKGLGVLGGFSLLLLPRPLNPPSVTGMILPFSLTSIGPM</sequence>
<name>A0A1H6N581_9GAMM</name>
<protein>
    <submittedName>
        <fullName evidence="1">Secreted protein</fullName>
    </submittedName>
</protein>
<dbReference type="AlphaFoldDB" id="A0A1H6N581"/>
<evidence type="ECO:0000313" key="1">
    <source>
        <dbReference type="EMBL" id="SEI05815.1"/>
    </source>
</evidence>
<organism evidence="1 2">
    <name type="scientific">Bathymodiolus azoricus thioautotrophic gill symbiont</name>
    <dbReference type="NCBI Taxonomy" id="235205"/>
    <lineage>
        <taxon>Bacteria</taxon>
        <taxon>Pseudomonadati</taxon>
        <taxon>Pseudomonadota</taxon>
        <taxon>Gammaproteobacteria</taxon>
        <taxon>sulfur-oxidizing symbionts</taxon>
    </lineage>
</organism>
<dbReference type="Proteomes" id="UP000198988">
    <property type="component" value="Unassembled WGS sequence"/>
</dbReference>
<accession>A0A1H6N581</accession>
<reference evidence="2" key="1">
    <citation type="submission" date="2016-06" db="EMBL/GenBank/DDBJ databases">
        <authorList>
            <person name="Petersen J."/>
            <person name="Sayavedra L."/>
        </authorList>
    </citation>
    <scope>NUCLEOTIDE SEQUENCE [LARGE SCALE GENOMIC DNA]</scope>
    <source>
        <strain evidence="2">BazSymA</strain>
    </source>
</reference>
<gene>
    <name evidence="1" type="ORF">BAZSYMA_ACONTIG53101_6</name>
</gene>
<dbReference type="EMBL" id="CDSC02000513">
    <property type="protein sequence ID" value="SEI05815.1"/>
    <property type="molecule type" value="Genomic_DNA"/>
</dbReference>
<proteinExistence type="predicted"/>
<evidence type="ECO:0000313" key="2">
    <source>
        <dbReference type="Proteomes" id="UP000198988"/>
    </source>
</evidence>